<evidence type="ECO:0000256" key="1">
    <source>
        <dbReference type="SAM" id="MobiDB-lite"/>
    </source>
</evidence>
<gene>
    <name evidence="3" type="ORF">B7R54_15020</name>
</gene>
<sequence>MQKTSPVSARSTSPGLSTRHPATPRQKDRVGHRREPVIPGPETTLDHSPAAATPEAAGVAGRVDRLEQQFATLFDSYRQRLRQQATAIDPALQPSGYRTVLALIANGPSKAGPLADALGFDKSVLSRQLHQLEGLGLVSRAQDVDDGRAVILSATPYAMSQIQSIRGSRRDEFRTRLSRWDETDLDTLSRLLGNLALL</sequence>
<dbReference type="EMBL" id="NBWZ01000001">
    <property type="protein sequence ID" value="RFA10371.1"/>
    <property type="molecule type" value="Genomic_DNA"/>
</dbReference>
<feature type="compositionally biased region" description="Polar residues" evidence="1">
    <location>
        <begin position="1"/>
        <end position="16"/>
    </location>
</feature>
<dbReference type="Proteomes" id="UP000256486">
    <property type="component" value="Unassembled WGS sequence"/>
</dbReference>
<organism evidence="3 4">
    <name type="scientific">Subtercola boreus</name>
    <dbReference type="NCBI Taxonomy" id="120213"/>
    <lineage>
        <taxon>Bacteria</taxon>
        <taxon>Bacillati</taxon>
        <taxon>Actinomycetota</taxon>
        <taxon>Actinomycetes</taxon>
        <taxon>Micrococcales</taxon>
        <taxon>Microbacteriaceae</taxon>
        <taxon>Subtercola</taxon>
    </lineage>
</organism>
<dbReference type="OrthoDB" id="9154853at2"/>
<dbReference type="Pfam" id="PF12802">
    <property type="entry name" value="MarR_2"/>
    <property type="match status" value="1"/>
</dbReference>
<dbReference type="PANTHER" id="PTHR33164:SF57">
    <property type="entry name" value="MARR-FAMILY TRANSCRIPTIONAL REGULATOR"/>
    <property type="match status" value="1"/>
</dbReference>
<protein>
    <recommendedName>
        <fullName evidence="2">HTH marR-type domain-containing protein</fullName>
    </recommendedName>
</protein>
<dbReference type="InterPro" id="IPR000835">
    <property type="entry name" value="HTH_MarR-typ"/>
</dbReference>
<reference evidence="3 4" key="1">
    <citation type="submission" date="2017-04" db="EMBL/GenBank/DDBJ databases">
        <title>Comparative genome analysis of Subtercola boreus.</title>
        <authorList>
            <person name="Cho Y.-J."/>
            <person name="Cho A."/>
            <person name="Kim O.-S."/>
            <person name="Lee J.-I."/>
        </authorList>
    </citation>
    <scope>NUCLEOTIDE SEQUENCE [LARGE SCALE GENOMIC DNA]</scope>
    <source>
        <strain evidence="3 4">K300</strain>
    </source>
</reference>
<comment type="caution">
    <text evidence="3">The sequence shown here is derived from an EMBL/GenBank/DDBJ whole genome shotgun (WGS) entry which is preliminary data.</text>
</comment>
<dbReference type="SUPFAM" id="SSF46785">
    <property type="entry name" value="Winged helix' DNA-binding domain"/>
    <property type="match status" value="1"/>
</dbReference>
<dbReference type="InterPro" id="IPR039422">
    <property type="entry name" value="MarR/SlyA-like"/>
</dbReference>
<evidence type="ECO:0000259" key="2">
    <source>
        <dbReference type="PROSITE" id="PS50995"/>
    </source>
</evidence>
<name>A0A3E0VKX5_9MICO</name>
<dbReference type="Gene3D" id="1.10.10.10">
    <property type="entry name" value="Winged helix-like DNA-binding domain superfamily/Winged helix DNA-binding domain"/>
    <property type="match status" value="1"/>
</dbReference>
<feature type="region of interest" description="Disordered" evidence="1">
    <location>
        <begin position="1"/>
        <end position="54"/>
    </location>
</feature>
<proteinExistence type="predicted"/>
<dbReference type="AlphaFoldDB" id="A0A3E0VKX5"/>
<dbReference type="InterPro" id="IPR036388">
    <property type="entry name" value="WH-like_DNA-bd_sf"/>
</dbReference>
<dbReference type="GO" id="GO:0006950">
    <property type="term" value="P:response to stress"/>
    <property type="evidence" value="ECO:0007669"/>
    <property type="project" value="TreeGrafter"/>
</dbReference>
<evidence type="ECO:0000313" key="3">
    <source>
        <dbReference type="EMBL" id="RFA10371.1"/>
    </source>
</evidence>
<dbReference type="InterPro" id="IPR036390">
    <property type="entry name" value="WH_DNA-bd_sf"/>
</dbReference>
<dbReference type="GO" id="GO:0003700">
    <property type="term" value="F:DNA-binding transcription factor activity"/>
    <property type="evidence" value="ECO:0007669"/>
    <property type="project" value="InterPro"/>
</dbReference>
<keyword evidence="4" id="KW-1185">Reference proteome</keyword>
<feature type="domain" description="HTH marR-type" evidence="2">
    <location>
        <begin position="63"/>
        <end position="197"/>
    </location>
</feature>
<dbReference type="PANTHER" id="PTHR33164">
    <property type="entry name" value="TRANSCRIPTIONAL REGULATOR, MARR FAMILY"/>
    <property type="match status" value="1"/>
</dbReference>
<accession>A0A3E0VKX5</accession>
<feature type="compositionally biased region" description="Basic and acidic residues" evidence="1">
    <location>
        <begin position="25"/>
        <end position="36"/>
    </location>
</feature>
<dbReference type="SMART" id="SM00347">
    <property type="entry name" value="HTH_MARR"/>
    <property type="match status" value="1"/>
</dbReference>
<evidence type="ECO:0000313" key="4">
    <source>
        <dbReference type="Proteomes" id="UP000256486"/>
    </source>
</evidence>
<dbReference type="PROSITE" id="PS50995">
    <property type="entry name" value="HTH_MARR_2"/>
    <property type="match status" value="1"/>
</dbReference>